<reference evidence="3" key="1">
    <citation type="journal article" date="2020" name="bioRxiv">
        <title>Comparative genomics of Chlamydomonas.</title>
        <authorList>
            <person name="Craig R.J."/>
            <person name="Hasan A.R."/>
            <person name="Ness R.W."/>
            <person name="Keightley P.D."/>
        </authorList>
    </citation>
    <scope>NUCLEOTIDE SEQUENCE</scope>
    <source>
        <strain evidence="3">SAG 7.73</strain>
    </source>
</reference>
<proteinExistence type="predicted"/>
<sequence>MAKAYKLEDAGHLGAAADAYLRVLTCPDQADNHELRAHIGELMGRLNKQQMQAKTKAAEKEKLQEEALLAGVAPAGGVRGPGQQGAPQRRPVTVGPAVRGRAGPPPPGDVEMWRARPVGPPMPLNPEAYRAELAAQAMEVRRRRAAAAREAELADQKQVAVAAAMEALEQHRQRVTAVNDRMAYGNELAREIAAREEDRQRRQLMEWDELKAAAEARHSGLGPLGGMDEFDRRRQADWEAAERWDQREAVQRAHAHRALARNAWEAPADPRAVYHAAHGHDPRVMQEELAYRAGGPGGRQYENLYYSPAPGGPVAVGLRHDRPASAGTVARAQALAREREREHNNAMAYSRQYVPGHPYAAAGGPPPQGSLWPGPPPGAGTAGAGAGGGGGGSPPRRAPGGGGPAAPFGRPSVDRPVAPINIEVVKARQQAFIDKRRKPEPAPRPPAVPLRVRKAAGQRPEHPQIAGGAHLGPWPPSP</sequence>
<feature type="compositionally biased region" description="Low complexity" evidence="2">
    <location>
        <begin position="84"/>
        <end position="102"/>
    </location>
</feature>
<feature type="region of interest" description="Disordered" evidence="2">
    <location>
        <begin position="77"/>
        <end position="111"/>
    </location>
</feature>
<dbReference type="EMBL" id="JAEHOC010000014">
    <property type="protein sequence ID" value="KAG2435832.1"/>
    <property type="molecule type" value="Genomic_DNA"/>
</dbReference>
<protein>
    <submittedName>
        <fullName evidence="3">Uncharacterized protein</fullName>
    </submittedName>
</protein>
<evidence type="ECO:0000256" key="1">
    <source>
        <dbReference type="SAM" id="Coils"/>
    </source>
</evidence>
<dbReference type="Proteomes" id="UP000650467">
    <property type="component" value="Unassembled WGS sequence"/>
</dbReference>
<dbReference type="OrthoDB" id="543955at2759"/>
<evidence type="ECO:0000313" key="3">
    <source>
        <dbReference type="EMBL" id="KAG2435832.1"/>
    </source>
</evidence>
<comment type="caution">
    <text evidence="3">The sequence shown here is derived from an EMBL/GenBank/DDBJ whole genome shotgun (WGS) entry which is preliminary data.</text>
</comment>
<feature type="region of interest" description="Disordered" evidence="2">
    <location>
        <begin position="358"/>
        <end position="478"/>
    </location>
</feature>
<keyword evidence="4" id="KW-1185">Reference proteome</keyword>
<keyword evidence="1" id="KW-0175">Coiled coil</keyword>
<organism evidence="3 4">
    <name type="scientific">Chlamydomonas incerta</name>
    <dbReference type="NCBI Taxonomy" id="51695"/>
    <lineage>
        <taxon>Eukaryota</taxon>
        <taxon>Viridiplantae</taxon>
        <taxon>Chlorophyta</taxon>
        <taxon>core chlorophytes</taxon>
        <taxon>Chlorophyceae</taxon>
        <taxon>CS clade</taxon>
        <taxon>Chlamydomonadales</taxon>
        <taxon>Chlamydomonadaceae</taxon>
        <taxon>Chlamydomonas</taxon>
    </lineage>
</organism>
<gene>
    <name evidence="3" type="ORF">HXX76_007027</name>
</gene>
<feature type="compositionally biased region" description="Gly residues" evidence="2">
    <location>
        <begin position="380"/>
        <end position="404"/>
    </location>
</feature>
<accession>A0A835SYU7</accession>
<evidence type="ECO:0000313" key="4">
    <source>
        <dbReference type="Proteomes" id="UP000650467"/>
    </source>
</evidence>
<dbReference type="AlphaFoldDB" id="A0A835SYU7"/>
<feature type="compositionally biased region" description="Pro residues" evidence="2">
    <location>
        <begin position="364"/>
        <end position="378"/>
    </location>
</feature>
<evidence type="ECO:0000256" key="2">
    <source>
        <dbReference type="SAM" id="MobiDB-lite"/>
    </source>
</evidence>
<feature type="coiled-coil region" evidence="1">
    <location>
        <begin position="130"/>
        <end position="181"/>
    </location>
</feature>
<name>A0A835SYU7_CHLIN</name>